<feature type="transmembrane region" description="Helical" evidence="1">
    <location>
        <begin position="101"/>
        <end position="127"/>
    </location>
</feature>
<dbReference type="EMBL" id="FUXM01000004">
    <property type="protein sequence ID" value="SJZ65461.1"/>
    <property type="molecule type" value="Genomic_DNA"/>
</dbReference>
<feature type="domain" description="HD-GYP" evidence="2">
    <location>
        <begin position="446"/>
        <end position="641"/>
    </location>
</feature>
<dbReference type="Pfam" id="PF13487">
    <property type="entry name" value="HD_5"/>
    <property type="match status" value="1"/>
</dbReference>
<feature type="transmembrane region" description="Helical" evidence="1">
    <location>
        <begin position="139"/>
        <end position="157"/>
    </location>
</feature>
<keyword evidence="1" id="KW-1133">Transmembrane helix</keyword>
<dbReference type="AlphaFoldDB" id="A0A1T4MF00"/>
<dbReference type="SUPFAM" id="SSF109604">
    <property type="entry name" value="HD-domain/PDEase-like"/>
    <property type="match status" value="1"/>
</dbReference>
<dbReference type="InterPro" id="IPR037522">
    <property type="entry name" value="HD_GYP_dom"/>
</dbReference>
<name>A0A1T4MF00_9FIRM</name>
<dbReference type="NCBIfam" id="TIGR00277">
    <property type="entry name" value="HDIG"/>
    <property type="match status" value="1"/>
</dbReference>
<dbReference type="OrthoDB" id="9804747at2"/>
<keyword evidence="1" id="KW-0472">Membrane</keyword>
<feature type="transmembrane region" description="Helical" evidence="1">
    <location>
        <begin position="44"/>
        <end position="63"/>
    </location>
</feature>
<evidence type="ECO:0000313" key="4">
    <source>
        <dbReference type="Proteomes" id="UP000189933"/>
    </source>
</evidence>
<evidence type="ECO:0000313" key="3">
    <source>
        <dbReference type="EMBL" id="SJZ65461.1"/>
    </source>
</evidence>
<accession>A0A1T4MF00</accession>
<dbReference type="PROSITE" id="PS51832">
    <property type="entry name" value="HD_GYP"/>
    <property type="match status" value="1"/>
</dbReference>
<dbReference type="InterPro" id="IPR003607">
    <property type="entry name" value="HD/PDEase_dom"/>
</dbReference>
<organism evidence="3 4">
    <name type="scientific">Carboxydocella sporoproducens DSM 16521</name>
    <dbReference type="NCBI Taxonomy" id="1121270"/>
    <lineage>
        <taxon>Bacteria</taxon>
        <taxon>Bacillati</taxon>
        <taxon>Bacillota</taxon>
        <taxon>Clostridia</taxon>
        <taxon>Eubacteriales</taxon>
        <taxon>Clostridiales Family XVI. Incertae Sedis</taxon>
        <taxon>Carboxydocella</taxon>
    </lineage>
</organism>
<dbReference type="Proteomes" id="UP000189933">
    <property type="component" value="Unassembled WGS sequence"/>
</dbReference>
<dbReference type="InterPro" id="IPR006675">
    <property type="entry name" value="HDIG_dom"/>
</dbReference>
<keyword evidence="1" id="KW-0812">Transmembrane</keyword>
<feature type="transmembrane region" description="Helical" evidence="1">
    <location>
        <begin position="21"/>
        <end position="38"/>
    </location>
</feature>
<evidence type="ECO:0000259" key="2">
    <source>
        <dbReference type="PROSITE" id="PS51832"/>
    </source>
</evidence>
<dbReference type="SMART" id="SM00471">
    <property type="entry name" value="HDc"/>
    <property type="match status" value="1"/>
</dbReference>
<proteinExistence type="predicted"/>
<dbReference type="Gene3D" id="1.10.3210.10">
    <property type="entry name" value="Hypothetical protein af1432"/>
    <property type="match status" value="1"/>
</dbReference>
<dbReference type="PANTHER" id="PTHR43155:SF2">
    <property type="entry name" value="CYCLIC DI-GMP PHOSPHODIESTERASE PA4108"/>
    <property type="match status" value="1"/>
</dbReference>
<dbReference type="CDD" id="cd00077">
    <property type="entry name" value="HDc"/>
    <property type="match status" value="1"/>
</dbReference>
<sequence>MVYFFTQNVKQRQVWLAIIRCLRFCFYLGMILAGYLYFHKPTTWIVAALVILAIWFIIIYRIWIRRLAGTVFWSVLVIEHLLGLGLVWNGHGFADYGVIPLILLALYSYDFVELTPIVIAQQILVVVLKITGLISSNFLLLYFIFTILAFGLIFFRWRNLVDSYLHAVHKQAFANLVRILVEIERKQYSGEGVEKDLKQAASAILVYVTTCPGGLVIKKMGGSWQPVLAFGVLSEQEKDFWPEIRDCVERACYEKKIIISEFDYSLNPIKEIVAEELYLVTLRSSVRLKEKDLSSIIPRVLTLEAAFYHSWDEFWFQTLLACTEAQTGILLFSSTNGQLELAKAEAGKEPANIQEIIKRDYFQGLLALTKTHAEGIVINAPAILGLQELAGKINNLMLFPLANGGYLIAANKANNMPFTSLDWECGKMLANFISRTLDKQKFAVLLNNMEKQRLLALTEIAGHFAPYLQSHLEKTAKMAVKIGEKLKLAGRELELLFQAALVHDIGMIGIRQDIVLKPDLLTTGERLEIKKHPLFGGEILKKYGLPPEVLLAVEQHHEYWNGLGYPRGLHGEEIHLYARILAVADVYSAMTSFRHYRMPKSKEEAVAEISSQAGAQFDPRVVDAFLEVLEEEEKAYGRDLASSFPWARKLAGEAEVAVNSRRQ</sequence>
<reference evidence="4" key="1">
    <citation type="submission" date="2017-02" db="EMBL/GenBank/DDBJ databases">
        <authorList>
            <person name="Varghese N."/>
            <person name="Submissions S."/>
        </authorList>
    </citation>
    <scope>NUCLEOTIDE SEQUENCE [LARGE SCALE GENOMIC DNA]</scope>
    <source>
        <strain evidence="4">DSM 16521</strain>
    </source>
</reference>
<evidence type="ECO:0000256" key="1">
    <source>
        <dbReference type="SAM" id="Phobius"/>
    </source>
</evidence>
<dbReference type="PANTHER" id="PTHR43155">
    <property type="entry name" value="CYCLIC DI-GMP PHOSPHODIESTERASE PA4108-RELATED"/>
    <property type="match status" value="1"/>
</dbReference>
<protein>
    <submittedName>
        <fullName evidence="3">HDIG domain-containing protein</fullName>
    </submittedName>
</protein>
<dbReference type="RefSeq" id="WP_078664679.1">
    <property type="nucleotide sequence ID" value="NZ_FUXM01000004.1"/>
</dbReference>
<gene>
    <name evidence="3" type="ORF">SAMN02745885_00542</name>
</gene>
<keyword evidence="4" id="KW-1185">Reference proteome</keyword>
<feature type="transmembrane region" description="Helical" evidence="1">
    <location>
        <begin position="70"/>
        <end position="89"/>
    </location>
</feature>